<dbReference type="InterPro" id="IPR011604">
    <property type="entry name" value="PDDEXK-like_dom_sf"/>
</dbReference>
<sequence>MTYHHSCETYKARRHEGDDLEFEPLSREVIGAAIEVHRRLGPGLLESVYQRCLAIELEYRGIPSRQEVPVPLAYRGQTFADSYRIDLVVDDSVIVEVKSVQRLERVHQAQLLTYLRLTRIRTGLLFNFNTAVLRHGILRMRL</sequence>
<protein>
    <submittedName>
        <fullName evidence="1">GxxExxY protein</fullName>
    </submittedName>
</protein>
<accession>A0AA49JSA7</accession>
<dbReference type="Pfam" id="PF13366">
    <property type="entry name" value="PDDEXK_3"/>
    <property type="match status" value="1"/>
</dbReference>
<reference evidence="1" key="1">
    <citation type="submission" date="2023-07" db="EMBL/GenBank/DDBJ databases">
        <authorList>
            <person name="Haufschild T."/>
            <person name="Kallscheuer N."/>
            <person name="Hammer J."/>
            <person name="Kohn T."/>
            <person name="Kabuu M."/>
            <person name="Jogler M."/>
            <person name="Wohfarth N."/>
            <person name="Heuer A."/>
            <person name="Rohde M."/>
            <person name="van Teeseling M.C.F."/>
            <person name="Jogler C."/>
        </authorList>
    </citation>
    <scope>NUCLEOTIDE SEQUENCE</scope>
    <source>
        <strain evidence="1">Strain 138</strain>
        <strain evidence="2">Strain 318</strain>
    </source>
</reference>
<evidence type="ECO:0000313" key="2">
    <source>
        <dbReference type="EMBL" id="WKW13925.1"/>
    </source>
</evidence>
<dbReference type="Gene3D" id="3.90.320.10">
    <property type="match status" value="1"/>
</dbReference>
<proteinExistence type="predicted"/>
<evidence type="ECO:0000313" key="3">
    <source>
        <dbReference type="Proteomes" id="UP001229955"/>
    </source>
</evidence>
<organism evidence="1">
    <name type="scientific">Pseudogemmatithrix spongiicola</name>
    <dbReference type="NCBI Taxonomy" id="3062599"/>
    <lineage>
        <taxon>Bacteria</taxon>
        <taxon>Pseudomonadati</taxon>
        <taxon>Gemmatimonadota</taxon>
        <taxon>Gemmatimonadia</taxon>
        <taxon>Gemmatimonadales</taxon>
        <taxon>Gemmatimonadaceae</taxon>
        <taxon>Pseudogemmatithrix</taxon>
    </lineage>
</organism>
<dbReference type="Proteomes" id="UP001229955">
    <property type="component" value="Chromosome"/>
</dbReference>
<dbReference type="NCBIfam" id="TIGR04256">
    <property type="entry name" value="GxxExxY"/>
    <property type="match status" value="1"/>
</dbReference>
<dbReference type="EMBL" id="CP130613">
    <property type="protein sequence ID" value="WKW13925.1"/>
    <property type="molecule type" value="Genomic_DNA"/>
</dbReference>
<dbReference type="AlphaFoldDB" id="A0AA49JSA7"/>
<name>A0AA49JSA7_9BACT</name>
<evidence type="ECO:0000313" key="1">
    <source>
        <dbReference type="EMBL" id="WKW11015.1"/>
    </source>
</evidence>
<gene>
    <name evidence="1" type="ORF">Strain138_000249</name>
    <name evidence="2" type="ORF">Strain318_000249</name>
</gene>
<dbReference type="InterPro" id="IPR026350">
    <property type="entry name" value="GxxExxY"/>
</dbReference>
<dbReference type="KEGG" id="pspc:Strain318_000249"/>
<accession>A0AA49JXX7</accession>
<keyword evidence="3" id="KW-1185">Reference proteome</keyword>
<dbReference type="EMBL" id="CP130612">
    <property type="protein sequence ID" value="WKW11015.1"/>
    <property type="molecule type" value="Genomic_DNA"/>
</dbReference>